<keyword evidence="1" id="KW-0479">Metal-binding</keyword>
<keyword evidence="5" id="KW-1185">Reference proteome</keyword>
<dbReference type="InterPro" id="IPR036412">
    <property type="entry name" value="HAD-like_sf"/>
</dbReference>
<evidence type="ECO:0000256" key="1">
    <source>
        <dbReference type="ARBA" id="ARBA00022723"/>
    </source>
</evidence>
<name>I0AMH6_IGNAJ</name>
<dbReference type="InterPro" id="IPR050582">
    <property type="entry name" value="HAD-like_SerB"/>
</dbReference>
<gene>
    <name evidence="4" type="ordered locus">IALB_2480</name>
</gene>
<dbReference type="STRING" id="945713.IALB_2480"/>
<dbReference type="OrthoDB" id="9794212at2"/>
<protein>
    <submittedName>
        <fullName evidence="4">Phosphoserine phosphatase</fullName>
    </submittedName>
</protein>
<organism evidence="4 5">
    <name type="scientific">Ignavibacterium album (strain DSM 19864 / JCM 16511 / NBRC 101810 / Mat9-16)</name>
    <dbReference type="NCBI Taxonomy" id="945713"/>
    <lineage>
        <taxon>Bacteria</taxon>
        <taxon>Pseudomonadati</taxon>
        <taxon>Ignavibacteriota</taxon>
        <taxon>Ignavibacteria</taxon>
        <taxon>Ignavibacteriales</taxon>
        <taxon>Ignavibacteriaceae</taxon>
        <taxon>Ignavibacterium</taxon>
    </lineage>
</organism>
<dbReference type="NCBIfam" id="TIGR01488">
    <property type="entry name" value="HAD-SF-IB"/>
    <property type="match status" value="1"/>
</dbReference>
<dbReference type="KEGG" id="ial:IALB_2480"/>
<evidence type="ECO:0000313" key="5">
    <source>
        <dbReference type="Proteomes" id="UP000007394"/>
    </source>
</evidence>
<dbReference type="Pfam" id="PF12710">
    <property type="entry name" value="HAD"/>
    <property type="match status" value="1"/>
</dbReference>
<dbReference type="EMBL" id="CP003418">
    <property type="protein sequence ID" value="AFH50183.1"/>
    <property type="molecule type" value="Genomic_DNA"/>
</dbReference>
<dbReference type="GO" id="GO:0016787">
    <property type="term" value="F:hydrolase activity"/>
    <property type="evidence" value="ECO:0007669"/>
    <property type="project" value="UniProtKB-KW"/>
</dbReference>
<dbReference type="InterPro" id="IPR023214">
    <property type="entry name" value="HAD_sf"/>
</dbReference>
<dbReference type="PANTHER" id="PTHR43344:SF13">
    <property type="entry name" value="PHOSPHATASE RV3661-RELATED"/>
    <property type="match status" value="1"/>
</dbReference>
<dbReference type="GO" id="GO:0046872">
    <property type="term" value="F:metal ion binding"/>
    <property type="evidence" value="ECO:0007669"/>
    <property type="project" value="UniProtKB-KW"/>
</dbReference>
<proteinExistence type="predicted"/>
<keyword evidence="3" id="KW-0460">Magnesium</keyword>
<dbReference type="Gene3D" id="3.40.50.1000">
    <property type="entry name" value="HAD superfamily/HAD-like"/>
    <property type="match status" value="1"/>
</dbReference>
<dbReference type="HOGENOM" id="CLU_052657_2_3_10"/>
<dbReference type="Proteomes" id="UP000007394">
    <property type="component" value="Chromosome"/>
</dbReference>
<accession>I0AMH6</accession>
<dbReference type="eggNOG" id="COG0560">
    <property type="taxonomic scope" value="Bacteria"/>
</dbReference>
<dbReference type="SUPFAM" id="SSF56784">
    <property type="entry name" value="HAD-like"/>
    <property type="match status" value="1"/>
</dbReference>
<evidence type="ECO:0000313" key="4">
    <source>
        <dbReference type="EMBL" id="AFH50183.1"/>
    </source>
</evidence>
<evidence type="ECO:0000256" key="3">
    <source>
        <dbReference type="ARBA" id="ARBA00022842"/>
    </source>
</evidence>
<sequence>MKLFAFDFDKTITITDTILPLCKFLSKRFNSSLSFYLIQLLFAVYRIKLISSKKFKESVIKYLLKNKNSVEIENAILDFYKLNYEKLFNSVIINLIEEEKKAGNRIIIVTSNLDLFVYPIKKLLPVDEVFGTKVKIVNELVYDSIEGENCSGNEKSRVIQEYKSNQQFDKVISYGDSSGDFEMLKSSDESFIAEYRFNSVISKIMCRLRYICGKTCNDGFQVTFKKFNSS</sequence>
<keyword evidence="2" id="KW-0378">Hydrolase</keyword>
<reference evidence="4 5" key="1">
    <citation type="journal article" date="2012" name="Front. Microbiol.">
        <title>Complete genome of Ignavibacterium album, a metabolically versatile, flagellated, facultative anaerobe from the phylum Chlorobi.</title>
        <authorList>
            <person name="Liu Z."/>
            <person name="Frigaard N.-U."/>
            <person name="Vogl K."/>
            <person name="Iino T."/>
            <person name="Ohkuma M."/>
            <person name="Overmann J."/>
            <person name="Bryant D.A."/>
        </authorList>
    </citation>
    <scope>NUCLEOTIDE SEQUENCE [LARGE SCALE GENOMIC DNA]</scope>
    <source>
        <strain evidence="5">DSM 19864 / JCM 16511 / NBRC 101810 / Mat9-16</strain>
    </source>
</reference>
<evidence type="ECO:0000256" key="2">
    <source>
        <dbReference type="ARBA" id="ARBA00022801"/>
    </source>
</evidence>
<dbReference type="PANTHER" id="PTHR43344">
    <property type="entry name" value="PHOSPHOSERINE PHOSPHATASE"/>
    <property type="match status" value="1"/>
</dbReference>
<dbReference type="AlphaFoldDB" id="I0AMH6"/>
<dbReference type="RefSeq" id="WP_014561325.1">
    <property type="nucleotide sequence ID" value="NC_017464.1"/>
</dbReference>